<dbReference type="RefSeq" id="WP_210810663.1">
    <property type="nucleotide sequence ID" value="NZ_JAGQDG010000007.1"/>
</dbReference>
<dbReference type="InterPro" id="IPR038695">
    <property type="entry name" value="Saro_0823-like_sf"/>
</dbReference>
<sequence>MALHIHCADTFWARFKGLMLQASIAPDEGLLITRCDSIHTCFMRFTIDVVYLDRGAKVVRLAPGLKPWRFHLGGRAAVHTLELSAGAIKRLGIKVGDSLAHLLPSLATGH</sequence>
<name>A0ABS5E1A7_9BURK</name>
<dbReference type="Pfam" id="PF02643">
    <property type="entry name" value="DUF192"/>
    <property type="match status" value="1"/>
</dbReference>
<organism evidence="1 2">
    <name type="scientific">Ideonella paludis</name>
    <dbReference type="NCBI Taxonomy" id="1233411"/>
    <lineage>
        <taxon>Bacteria</taxon>
        <taxon>Pseudomonadati</taxon>
        <taxon>Pseudomonadota</taxon>
        <taxon>Betaproteobacteria</taxon>
        <taxon>Burkholderiales</taxon>
        <taxon>Sphaerotilaceae</taxon>
        <taxon>Ideonella</taxon>
    </lineage>
</organism>
<dbReference type="EMBL" id="JAGQDG010000007">
    <property type="protein sequence ID" value="MBQ0937194.1"/>
    <property type="molecule type" value="Genomic_DNA"/>
</dbReference>
<gene>
    <name evidence="1" type="ORF">KAK11_17845</name>
</gene>
<dbReference type="PANTHER" id="PTHR37953">
    <property type="entry name" value="UPF0127 PROTEIN MJ1496"/>
    <property type="match status" value="1"/>
</dbReference>
<dbReference type="Proteomes" id="UP000672097">
    <property type="component" value="Unassembled WGS sequence"/>
</dbReference>
<evidence type="ECO:0000313" key="1">
    <source>
        <dbReference type="EMBL" id="MBQ0937194.1"/>
    </source>
</evidence>
<proteinExistence type="predicted"/>
<dbReference type="InterPro" id="IPR003795">
    <property type="entry name" value="DUF192"/>
</dbReference>
<comment type="caution">
    <text evidence="1">The sequence shown here is derived from an EMBL/GenBank/DDBJ whole genome shotgun (WGS) entry which is preliminary data.</text>
</comment>
<dbReference type="Gene3D" id="2.60.120.1140">
    <property type="entry name" value="Protein of unknown function DUF192"/>
    <property type="match status" value="1"/>
</dbReference>
<evidence type="ECO:0000313" key="2">
    <source>
        <dbReference type="Proteomes" id="UP000672097"/>
    </source>
</evidence>
<keyword evidence="2" id="KW-1185">Reference proteome</keyword>
<reference evidence="1 2" key="1">
    <citation type="submission" date="2021-04" db="EMBL/GenBank/DDBJ databases">
        <title>The genome sequence of type strain Ideonella paludis KCTC 32238.</title>
        <authorList>
            <person name="Liu Y."/>
        </authorList>
    </citation>
    <scope>NUCLEOTIDE SEQUENCE [LARGE SCALE GENOMIC DNA]</scope>
    <source>
        <strain evidence="1 2">KCTC 32238</strain>
    </source>
</reference>
<protein>
    <submittedName>
        <fullName evidence="1">DUF192 domain-containing protein</fullName>
    </submittedName>
</protein>
<dbReference type="PANTHER" id="PTHR37953:SF1">
    <property type="entry name" value="UPF0127 PROTEIN MJ1496"/>
    <property type="match status" value="1"/>
</dbReference>
<accession>A0ABS5E1A7</accession>